<dbReference type="EMBL" id="JADQTO010000018">
    <property type="protein sequence ID" value="MBG0566067.1"/>
    <property type="molecule type" value="Genomic_DNA"/>
</dbReference>
<name>A0A931G0U1_9ACTN</name>
<evidence type="ECO:0000313" key="1">
    <source>
        <dbReference type="EMBL" id="MBG0566067.1"/>
    </source>
</evidence>
<sequence length="124" mass="13597">MDTDARYVDHAVRRDLARLADALDDLDPADLDRGADLARSWTVLSGHLAQHIRRWSDPALPGWAAAVQIGHAQLRVAMSRADEQAAFVTAHGTGAGVLTDRVVRVRRLVDRHCAAEDRLPVSCK</sequence>
<reference evidence="1" key="1">
    <citation type="submission" date="2020-11" db="EMBL/GenBank/DDBJ databases">
        <title>Isolation and identification of active actinomycetes.</title>
        <authorList>
            <person name="Sun X."/>
        </authorList>
    </citation>
    <scope>NUCLEOTIDE SEQUENCE</scope>
    <source>
        <strain evidence="1">NEAU-A11</strain>
    </source>
</reference>
<organism evidence="1 2">
    <name type="scientific">Actinoplanes aureus</name>
    <dbReference type="NCBI Taxonomy" id="2792083"/>
    <lineage>
        <taxon>Bacteria</taxon>
        <taxon>Bacillati</taxon>
        <taxon>Actinomycetota</taxon>
        <taxon>Actinomycetes</taxon>
        <taxon>Micromonosporales</taxon>
        <taxon>Micromonosporaceae</taxon>
        <taxon>Actinoplanes</taxon>
    </lineage>
</organism>
<evidence type="ECO:0000313" key="2">
    <source>
        <dbReference type="Proteomes" id="UP000598146"/>
    </source>
</evidence>
<keyword evidence="2" id="KW-1185">Reference proteome</keyword>
<protein>
    <submittedName>
        <fullName evidence="1">Uncharacterized protein</fullName>
    </submittedName>
</protein>
<accession>A0A931G0U1</accession>
<dbReference type="Proteomes" id="UP000598146">
    <property type="component" value="Unassembled WGS sequence"/>
</dbReference>
<dbReference type="RefSeq" id="WP_196417845.1">
    <property type="nucleotide sequence ID" value="NZ_JADQTO010000018.1"/>
</dbReference>
<comment type="caution">
    <text evidence="1">The sequence shown here is derived from an EMBL/GenBank/DDBJ whole genome shotgun (WGS) entry which is preliminary data.</text>
</comment>
<dbReference type="AlphaFoldDB" id="A0A931G0U1"/>
<proteinExistence type="predicted"/>
<gene>
    <name evidence="1" type="ORF">I4J89_31935</name>
</gene>